<dbReference type="SUPFAM" id="SSF48452">
    <property type="entry name" value="TPR-like"/>
    <property type="match status" value="1"/>
</dbReference>
<proteinExistence type="predicted"/>
<keyword evidence="1" id="KW-0677">Repeat</keyword>
<dbReference type="PROSITE" id="PS50293">
    <property type="entry name" value="TPR_REGION"/>
    <property type="match status" value="2"/>
</dbReference>
<accession>A0A7V2AWH9</accession>
<evidence type="ECO:0000256" key="1">
    <source>
        <dbReference type="ARBA" id="ARBA00022737"/>
    </source>
</evidence>
<feature type="region of interest" description="Disordered" evidence="5">
    <location>
        <begin position="23"/>
        <end position="85"/>
    </location>
</feature>
<dbReference type="Gene3D" id="1.25.40.10">
    <property type="entry name" value="Tetratricopeptide repeat domain"/>
    <property type="match status" value="2"/>
</dbReference>
<evidence type="ECO:0000256" key="4">
    <source>
        <dbReference type="SAM" id="Coils"/>
    </source>
</evidence>
<organism evidence="6">
    <name type="scientific">Eiseniibacteriota bacterium</name>
    <dbReference type="NCBI Taxonomy" id="2212470"/>
    <lineage>
        <taxon>Bacteria</taxon>
        <taxon>Candidatus Eiseniibacteriota</taxon>
    </lineage>
</organism>
<dbReference type="EMBL" id="DSEC01000627">
    <property type="protein sequence ID" value="HER44531.1"/>
    <property type="molecule type" value="Genomic_DNA"/>
</dbReference>
<dbReference type="SMART" id="SM00028">
    <property type="entry name" value="TPR"/>
    <property type="match status" value="4"/>
</dbReference>
<name>A0A7V2AWH9_UNCEI</name>
<dbReference type="Proteomes" id="UP000886069">
    <property type="component" value="Unassembled WGS sequence"/>
</dbReference>
<dbReference type="AlphaFoldDB" id="A0A7V2AWH9"/>
<comment type="caution">
    <text evidence="6">The sequence shown here is derived from an EMBL/GenBank/DDBJ whole genome shotgun (WGS) entry which is preliminary data.</text>
</comment>
<feature type="repeat" description="TPR" evidence="3">
    <location>
        <begin position="390"/>
        <end position="423"/>
    </location>
</feature>
<dbReference type="InterPro" id="IPR011990">
    <property type="entry name" value="TPR-like_helical_dom_sf"/>
</dbReference>
<evidence type="ECO:0000313" key="6">
    <source>
        <dbReference type="EMBL" id="HER44531.1"/>
    </source>
</evidence>
<dbReference type="Pfam" id="PF07719">
    <property type="entry name" value="TPR_2"/>
    <property type="match status" value="1"/>
</dbReference>
<keyword evidence="4" id="KW-0175">Coiled coil</keyword>
<feature type="repeat" description="TPR" evidence="3">
    <location>
        <begin position="288"/>
        <end position="321"/>
    </location>
</feature>
<dbReference type="InterPro" id="IPR013105">
    <property type="entry name" value="TPR_2"/>
</dbReference>
<keyword evidence="2 3" id="KW-0802">TPR repeat</keyword>
<evidence type="ECO:0000256" key="3">
    <source>
        <dbReference type="PROSITE-ProRule" id="PRU00339"/>
    </source>
</evidence>
<feature type="compositionally biased region" description="Low complexity" evidence="5">
    <location>
        <begin position="59"/>
        <end position="70"/>
    </location>
</feature>
<gene>
    <name evidence="6" type="ORF">ENO08_08745</name>
</gene>
<dbReference type="InterPro" id="IPR051685">
    <property type="entry name" value="Ycf3/AcsC/BcsC/TPR_MFPF"/>
</dbReference>
<evidence type="ECO:0000256" key="2">
    <source>
        <dbReference type="ARBA" id="ARBA00022803"/>
    </source>
</evidence>
<dbReference type="PROSITE" id="PS50005">
    <property type="entry name" value="TPR"/>
    <property type="match status" value="4"/>
</dbReference>
<dbReference type="Pfam" id="PF00515">
    <property type="entry name" value="TPR_1"/>
    <property type="match status" value="1"/>
</dbReference>
<dbReference type="PANTHER" id="PTHR44943">
    <property type="entry name" value="CELLULOSE SYNTHASE OPERON PROTEIN C"/>
    <property type="match status" value="1"/>
</dbReference>
<feature type="repeat" description="TPR" evidence="3">
    <location>
        <begin position="322"/>
        <end position="355"/>
    </location>
</feature>
<dbReference type="Pfam" id="PF13414">
    <property type="entry name" value="TPR_11"/>
    <property type="match status" value="1"/>
</dbReference>
<dbReference type="PANTHER" id="PTHR44943:SF8">
    <property type="entry name" value="TPR REPEAT-CONTAINING PROTEIN MJ0263"/>
    <property type="match status" value="1"/>
</dbReference>
<feature type="compositionally biased region" description="Basic and acidic residues" evidence="5">
    <location>
        <begin position="47"/>
        <end position="57"/>
    </location>
</feature>
<evidence type="ECO:0000256" key="5">
    <source>
        <dbReference type="SAM" id="MobiDB-lite"/>
    </source>
</evidence>
<feature type="coiled-coil region" evidence="4">
    <location>
        <begin position="176"/>
        <end position="229"/>
    </location>
</feature>
<reference evidence="6" key="1">
    <citation type="journal article" date="2020" name="mSystems">
        <title>Genome- and Community-Level Interaction Insights into Carbon Utilization and Element Cycling Functions of Hydrothermarchaeota in Hydrothermal Sediment.</title>
        <authorList>
            <person name="Zhou Z."/>
            <person name="Liu Y."/>
            <person name="Xu W."/>
            <person name="Pan J."/>
            <person name="Luo Z.H."/>
            <person name="Li M."/>
        </authorList>
    </citation>
    <scope>NUCLEOTIDE SEQUENCE [LARGE SCALE GENOMIC DNA]</scope>
    <source>
        <strain evidence="6">SpSt-1233</strain>
    </source>
</reference>
<feature type="repeat" description="TPR" evidence="3">
    <location>
        <begin position="356"/>
        <end position="389"/>
    </location>
</feature>
<sequence length="440" mass="49410">MKICPLITQSFVMDGDDLLVREADSTDLDEKEGSDGAAPSGVIPLDYKNETDEESGKADGAPSGGTPSDGSDGESNGGAPEGAAERGVRFVAKSYRGEVECLGAICRFHDEETNACRLEKMLDRADADRPAAVDGLEPIKLDVEKIWEFQQQSTSEILGLFKELEGKNDSLLGRIEKTFEEKWEKIENEMTEALEESRKSLKDLTESIRSDLESKIESEEEKLAGFRKDITEWRDILDKNFEAIESDLESNKKIIGELSGNHAEIVKLIEMQKSSLEDEERRRMLAEVRRINNAGVAAYHNGHYEKALELFEKCTEMDPGFTEGYNNLGLTCTELDMEERATEAFKKAIELNPELAATYNNLGYVFYRLGSLQEAVEMYQEAICRSKDNGSAYTNLGNAYYKLDRVEEAIEAWQKAVEIDPSNEKARRNLKRFHAETVKS</sequence>
<protein>
    <submittedName>
        <fullName evidence="6">Tetratricopeptide repeat protein</fullName>
    </submittedName>
</protein>
<dbReference type="InterPro" id="IPR019734">
    <property type="entry name" value="TPR_rpt"/>
</dbReference>